<comment type="caution">
    <text evidence="2">The sequence shown here is derived from an EMBL/GenBank/DDBJ whole genome shotgun (WGS) entry which is preliminary data.</text>
</comment>
<gene>
    <name evidence="2" type="ORF">C0Q70_02509</name>
</gene>
<dbReference type="EMBL" id="PZQS01000002">
    <property type="protein sequence ID" value="PVD35546.1"/>
    <property type="molecule type" value="Genomic_DNA"/>
</dbReference>
<feature type="region of interest" description="Disordered" evidence="1">
    <location>
        <begin position="61"/>
        <end position="124"/>
    </location>
</feature>
<proteinExistence type="predicted"/>
<dbReference type="Proteomes" id="UP000245119">
    <property type="component" value="Linkage Group LG2"/>
</dbReference>
<dbReference type="AlphaFoldDB" id="A0A2T7PQ43"/>
<evidence type="ECO:0000313" key="2">
    <source>
        <dbReference type="EMBL" id="PVD35546.1"/>
    </source>
</evidence>
<name>A0A2T7PQ43_POMCA</name>
<reference evidence="2 3" key="1">
    <citation type="submission" date="2018-04" db="EMBL/GenBank/DDBJ databases">
        <title>The genome of golden apple snail Pomacea canaliculata provides insight into stress tolerance and invasive adaptation.</title>
        <authorList>
            <person name="Liu C."/>
            <person name="Liu B."/>
            <person name="Ren Y."/>
            <person name="Zhang Y."/>
            <person name="Wang H."/>
            <person name="Li S."/>
            <person name="Jiang F."/>
            <person name="Yin L."/>
            <person name="Zhang G."/>
            <person name="Qian W."/>
            <person name="Fan W."/>
        </authorList>
    </citation>
    <scope>NUCLEOTIDE SEQUENCE [LARGE SCALE GENOMIC DNA]</scope>
    <source>
        <strain evidence="2">SZHN2017</strain>
        <tissue evidence="2">Muscle</tissue>
    </source>
</reference>
<evidence type="ECO:0000313" key="3">
    <source>
        <dbReference type="Proteomes" id="UP000245119"/>
    </source>
</evidence>
<protein>
    <submittedName>
        <fullName evidence="2">Uncharacterized protein</fullName>
    </submittedName>
</protein>
<organism evidence="2 3">
    <name type="scientific">Pomacea canaliculata</name>
    <name type="common">Golden apple snail</name>
    <dbReference type="NCBI Taxonomy" id="400727"/>
    <lineage>
        <taxon>Eukaryota</taxon>
        <taxon>Metazoa</taxon>
        <taxon>Spiralia</taxon>
        <taxon>Lophotrochozoa</taxon>
        <taxon>Mollusca</taxon>
        <taxon>Gastropoda</taxon>
        <taxon>Caenogastropoda</taxon>
        <taxon>Architaenioglossa</taxon>
        <taxon>Ampullarioidea</taxon>
        <taxon>Ampullariidae</taxon>
        <taxon>Pomacea</taxon>
    </lineage>
</organism>
<dbReference type="OrthoDB" id="10071708at2759"/>
<evidence type="ECO:0000256" key="1">
    <source>
        <dbReference type="SAM" id="MobiDB-lite"/>
    </source>
</evidence>
<feature type="compositionally biased region" description="Basic residues" evidence="1">
    <location>
        <begin position="71"/>
        <end position="83"/>
    </location>
</feature>
<keyword evidence="3" id="KW-1185">Reference proteome</keyword>
<sequence>MATGQCYWPNQGDSQRAVIDCLEPNASWSLYPFTTIKYETDDYPKAAAKLKLLLQGFSDIGSSTSDGGHQGNRRKRLTQKKRWMSSSDSDEDRTFSAKPSNKSCVDENEPPLTMRLPTRQFTPHPSAIAPRAASRLRPEVQPFGMLPHPRPEAQPFSMLPHPRPEVPTFWHAAAATYTSTAKCTVTAWKASTEHVPTTCNIISKHV</sequence>
<accession>A0A2T7PQ43</accession>